<dbReference type="SUPFAM" id="SSF53474">
    <property type="entry name" value="alpha/beta-Hydrolases"/>
    <property type="match status" value="1"/>
</dbReference>
<dbReference type="PANTHER" id="PTHR43358:SF4">
    <property type="entry name" value="ALPHA_BETA HYDROLASE FOLD-1 DOMAIN-CONTAINING PROTEIN"/>
    <property type="match status" value="1"/>
</dbReference>
<dbReference type="Pfam" id="PF00561">
    <property type="entry name" value="Abhydrolase_1"/>
    <property type="match status" value="1"/>
</dbReference>
<dbReference type="InterPro" id="IPR000073">
    <property type="entry name" value="AB_hydrolase_1"/>
</dbReference>
<dbReference type="EMBL" id="HBIA01003085">
    <property type="protein sequence ID" value="CAE0229809.1"/>
    <property type="molecule type" value="Transcribed_RNA"/>
</dbReference>
<gene>
    <name evidence="2" type="ORF">SRAS04492_LOCUS1593</name>
</gene>
<accession>A0A7S3FU90</accession>
<protein>
    <recommendedName>
        <fullName evidence="1">AB hydrolase-1 domain-containing protein</fullName>
    </recommendedName>
</protein>
<dbReference type="InterPro" id="IPR029058">
    <property type="entry name" value="AB_hydrolase_fold"/>
</dbReference>
<sequence>MDPSMLTNMIIRPPKADYPEPNMGKAIETDYNGKKFKVDNFQVANFKGELLSCSFVEPANDADRSGETMPCVIYMHGNAGNKTEGLSYAAEITGRGLNLCCFDFSGCGNSEGDWVTLGHKEKDDLKSVIEYIYENKRVSTIGLWGRSMGGVTSLLYASENPGTINCAVLDSAFSTLDYVIITMAGNMGLPPDLVEMFKPMIDQSIQMQAGFQIKDLDAVKAAALCESPVLFLHGKEDTFIIPDHCDKLFASYKGEKKEKRMIVGDHNSPRPDEDILYLCEFLKQHL</sequence>
<dbReference type="Gene3D" id="3.40.50.1820">
    <property type="entry name" value="alpha/beta hydrolase"/>
    <property type="match status" value="1"/>
</dbReference>
<dbReference type="PANTHER" id="PTHR43358">
    <property type="entry name" value="ALPHA/BETA-HYDROLASE"/>
    <property type="match status" value="1"/>
</dbReference>
<dbReference type="AlphaFoldDB" id="A0A7S3FU90"/>
<evidence type="ECO:0000259" key="1">
    <source>
        <dbReference type="Pfam" id="PF00561"/>
    </source>
</evidence>
<evidence type="ECO:0000313" key="2">
    <source>
        <dbReference type="EMBL" id="CAE0229809.1"/>
    </source>
</evidence>
<proteinExistence type="predicted"/>
<dbReference type="InterPro" id="IPR052920">
    <property type="entry name" value="DNA-binding_regulatory"/>
</dbReference>
<organism evidence="2">
    <name type="scientific">Strombidium rassoulzadegani</name>
    <dbReference type="NCBI Taxonomy" id="1082188"/>
    <lineage>
        <taxon>Eukaryota</taxon>
        <taxon>Sar</taxon>
        <taxon>Alveolata</taxon>
        <taxon>Ciliophora</taxon>
        <taxon>Intramacronucleata</taxon>
        <taxon>Spirotrichea</taxon>
        <taxon>Oligotrichia</taxon>
        <taxon>Strombidiidae</taxon>
        <taxon>Strombidium</taxon>
    </lineage>
</organism>
<feature type="domain" description="AB hydrolase-1" evidence="1">
    <location>
        <begin position="71"/>
        <end position="174"/>
    </location>
</feature>
<reference evidence="2" key="1">
    <citation type="submission" date="2021-01" db="EMBL/GenBank/DDBJ databases">
        <authorList>
            <person name="Corre E."/>
            <person name="Pelletier E."/>
            <person name="Niang G."/>
            <person name="Scheremetjew M."/>
            <person name="Finn R."/>
            <person name="Kale V."/>
            <person name="Holt S."/>
            <person name="Cochrane G."/>
            <person name="Meng A."/>
            <person name="Brown T."/>
            <person name="Cohen L."/>
        </authorList>
    </citation>
    <scope>NUCLEOTIDE SEQUENCE</scope>
    <source>
        <strain evidence="2">Ras09</strain>
    </source>
</reference>
<name>A0A7S3FU90_9SPIT</name>